<organismHost>
    <name type="scientific">Notophthalmus viridescens</name>
    <name type="common">Eastern newt</name>
    <name type="synonym">Triturus viridescens</name>
    <dbReference type="NCBI Taxonomy" id="8316"/>
</organismHost>
<evidence type="ECO:0008006" key="2">
    <source>
        <dbReference type="Google" id="ProtNLM"/>
    </source>
</evidence>
<organismHost>
    <name type="scientific">Oophaga pumilio</name>
    <name type="common">strawberry poison frog</name>
    <dbReference type="NCBI Taxonomy" id="51950"/>
</organismHost>
<organismHost>
    <name type="scientific">Dryophytes versicolor</name>
    <name type="common">chameleon treefrog</name>
    <dbReference type="NCBI Taxonomy" id="30343"/>
</organismHost>
<dbReference type="EMBL" id="MF360246">
    <property type="protein sequence ID" value="ASH99292.1"/>
    <property type="molecule type" value="Genomic_DNA"/>
</dbReference>
<gene>
    <name evidence="1" type="primary">orf35L</name>
</gene>
<proteinExistence type="predicted"/>
<reference evidence="1" key="1">
    <citation type="submission" date="2017-06" db="EMBL/GenBank/DDBJ databases">
        <title>Complete genome sequence of a Frog virus 3-like ranavirus from Oophaga pumilio frogs imported to the Netherlands.</title>
        <authorList>
            <person name="Saucedo B."/>
            <person name="Hughes J."/>
            <person name="Suarez N."/>
            <person name="Haenen O."/>
            <person name="Kik M.J.L."/>
            <person name="van Beurden S.J."/>
        </authorList>
    </citation>
    <scope>NUCLEOTIDE SEQUENCE [LARGE SCALE GENOMIC DNA]</scope>
    <source>
        <strain evidence="1">Op/2015/Netherlands/UU3150324001</strain>
    </source>
</reference>
<dbReference type="Proteomes" id="UP000319005">
    <property type="component" value="Segment"/>
</dbReference>
<name>A0A220IH30_FRG3V</name>
<organism evidence="1">
    <name type="scientific">Frog virus 3</name>
    <name type="common">FV-3</name>
    <dbReference type="NCBI Taxonomy" id="10493"/>
    <lineage>
        <taxon>Viruses</taxon>
        <taxon>Varidnaviria</taxon>
        <taxon>Bamfordvirae</taxon>
        <taxon>Nucleocytoviricota</taxon>
        <taxon>Megaviricetes</taxon>
        <taxon>Pimascovirales</taxon>
        <taxon>Pimascovirales incertae sedis</taxon>
        <taxon>Iridoviridae</taxon>
        <taxon>Alphairidovirinae</taxon>
        <taxon>Ranavirus</taxon>
        <taxon>Ranavirus rana1</taxon>
    </lineage>
</organism>
<sequence length="21" mass="2495">MIWVWPATGRGPGWWGIRRDP</sequence>
<organismHost>
    <name type="scientific">Lithobates sylvaticus</name>
    <name type="common">Wood frog</name>
    <name type="synonym">Rana sylvatica</name>
    <dbReference type="NCBI Taxonomy" id="45438"/>
</organismHost>
<protein>
    <recommendedName>
        <fullName evidence="2">Surface protein</fullName>
    </recommendedName>
</protein>
<accession>A0A220IH30</accession>
<organismHost>
    <name type="scientific">Lithobates pipiens</name>
    <name type="common">Northern leopard frog</name>
    <name type="synonym">Rana pipiens</name>
    <dbReference type="NCBI Taxonomy" id="8404"/>
</organismHost>
<evidence type="ECO:0000313" key="1">
    <source>
        <dbReference type="EMBL" id="ASH99292.1"/>
    </source>
</evidence>